<keyword evidence="2" id="KW-0805">Transcription regulation</keyword>
<dbReference type="Proteomes" id="UP001500064">
    <property type="component" value="Unassembled WGS sequence"/>
</dbReference>
<feature type="domain" description="OmpR/PhoB-type" evidence="6">
    <location>
        <begin position="1"/>
        <end position="94"/>
    </location>
</feature>
<dbReference type="InterPro" id="IPR036388">
    <property type="entry name" value="WH-like_DNA-bd_sf"/>
</dbReference>
<dbReference type="InterPro" id="IPR011990">
    <property type="entry name" value="TPR-like_helical_dom_sf"/>
</dbReference>
<keyword evidence="4" id="KW-0804">Transcription</keyword>
<dbReference type="EMBL" id="BAAAMU010000001">
    <property type="protein sequence ID" value="GAA1608018.1"/>
    <property type="molecule type" value="Genomic_DNA"/>
</dbReference>
<dbReference type="SMART" id="SM00862">
    <property type="entry name" value="Trans_reg_C"/>
    <property type="match status" value="1"/>
</dbReference>
<dbReference type="PANTHER" id="PTHR35807">
    <property type="entry name" value="TRANSCRIPTIONAL REGULATOR REDD-RELATED"/>
    <property type="match status" value="1"/>
</dbReference>
<accession>A0ABP4QIJ6</accession>
<evidence type="ECO:0000256" key="3">
    <source>
        <dbReference type="ARBA" id="ARBA00023125"/>
    </source>
</evidence>
<evidence type="ECO:0000313" key="8">
    <source>
        <dbReference type="Proteomes" id="UP001500064"/>
    </source>
</evidence>
<evidence type="ECO:0000259" key="6">
    <source>
        <dbReference type="PROSITE" id="PS51755"/>
    </source>
</evidence>
<dbReference type="Gene3D" id="1.25.40.10">
    <property type="entry name" value="Tetratricopeptide repeat domain"/>
    <property type="match status" value="1"/>
</dbReference>
<evidence type="ECO:0000256" key="5">
    <source>
        <dbReference type="PROSITE-ProRule" id="PRU01091"/>
    </source>
</evidence>
<dbReference type="PANTHER" id="PTHR35807:SF1">
    <property type="entry name" value="TRANSCRIPTIONAL REGULATOR REDD"/>
    <property type="match status" value="1"/>
</dbReference>
<dbReference type="Gene3D" id="1.10.10.10">
    <property type="entry name" value="Winged helix-like DNA-binding domain superfamily/Winged helix DNA-binding domain"/>
    <property type="match status" value="1"/>
</dbReference>
<reference evidence="8" key="1">
    <citation type="journal article" date="2019" name="Int. J. Syst. Evol. Microbiol.">
        <title>The Global Catalogue of Microorganisms (GCM) 10K type strain sequencing project: providing services to taxonomists for standard genome sequencing and annotation.</title>
        <authorList>
            <consortium name="The Broad Institute Genomics Platform"/>
            <consortium name="The Broad Institute Genome Sequencing Center for Infectious Disease"/>
            <person name="Wu L."/>
            <person name="Ma J."/>
        </authorList>
    </citation>
    <scope>NUCLEOTIDE SEQUENCE [LARGE SCALE GENOMIC DNA]</scope>
    <source>
        <strain evidence="8">JCM 13929</strain>
    </source>
</reference>
<dbReference type="InterPro" id="IPR001867">
    <property type="entry name" value="OmpR/PhoB-type_DNA-bd"/>
</dbReference>
<dbReference type="Pfam" id="PF03704">
    <property type="entry name" value="BTAD"/>
    <property type="match status" value="1"/>
</dbReference>
<proteinExistence type="inferred from homology"/>
<dbReference type="SUPFAM" id="SSF48452">
    <property type="entry name" value="TPR-like"/>
    <property type="match status" value="1"/>
</dbReference>
<sequence>MRYQLLNGMQAFRDDRPVQLGERQQRLLLALLLLAEGKPVTIEQAIDKIWGEKPISSARPVLSQYASDLRGRLGRTPKGTLVLPTHTTGYLVVAERDQVDVHRFHDLVGAARPLLHKDDARAVELLRDGLRQWGGDGLRPGEPLSGLPGPGAANARTRLLEEHRAAVVECMEAELRLGRHTQVVPEIQDLVERRPLDEEATRLLMLALHRVGRSSDALAACDELRRRLGHELGTDPGVRIRDLRQRILEQDPRLEPPADSTAIDSSGANMRSVAELGKDAAHLVAEAVRDGGTAHPEERTVKDGVSWAEASWDRHSVQLLEMVRVRFAGDAAATGALARVEADPVDPTALATLERVLVARLGSDRAFLEGVERLVRRLSRAKDGSPSIVADTIKNASVYHAPVHFSGDFTIS</sequence>
<dbReference type="InterPro" id="IPR016032">
    <property type="entry name" value="Sig_transdc_resp-reg_C-effctor"/>
</dbReference>
<comment type="similarity">
    <text evidence="1">Belongs to the AfsR/DnrI/RedD regulatory family.</text>
</comment>
<dbReference type="PROSITE" id="PS51755">
    <property type="entry name" value="OMPR_PHOB"/>
    <property type="match status" value="1"/>
</dbReference>
<evidence type="ECO:0000256" key="2">
    <source>
        <dbReference type="ARBA" id="ARBA00023015"/>
    </source>
</evidence>
<keyword evidence="8" id="KW-1185">Reference proteome</keyword>
<organism evidence="7 8">
    <name type="scientific">Nonomuraea maheshkhaliensis</name>
    <dbReference type="NCBI Taxonomy" id="419590"/>
    <lineage>
        <taxon>Bacteria</taxon>
        <taxon>Bacillati</taxon>
        <taxon>Actinomycetota</taxon>
        <taxon>Actinomycetes</taxon>
        <taxon>Streptosporangiales</taxon>
        <taxon>Streptosporangiaceae</taxon>
        <taxon>Nonomuraea</taxon>
    </lineage>
</organism>
<protein>
    <recommendedName>
        <fullName evidence="6">OmpR/PhoB-type domain-containing protein</fullName>
    </recommendedName>
</protein>
<name>A0ABP4QIJ6_9ACTN</name>
<evidence type="ECO:0000256" key="1">
    <source>
        <dbReference type="ARBA" id="ARBA00005820"/>
    </source>
</evidence>
<dbReference type="Pfam" id="PF00486">
    <property type="entry name" value="Trans_reg_C"/>
    <property type="match status" value="1"/>
</dbReference>
<dbReference type="SUPFAM" id="SSF46894">
    <property type="entry name" value="C-terminal effector domain of the bipartite response regulators"/>
    <property type="match status" value="1"/>
</dbReference>
<dbReference type="CDD" id="cd15831">
    <property type="entry name" value="BTAD"/>
    <property type="match status" value="1"/>
</dbReference>
<dbReference type="InterPro" id="IPR005158">
    <property type="entry name" value="BTAD"/>
</dbReference>
<evidence type="ECO:0000313" key="7">
    <source>
        <dbReference type="EMBL" id="GAA1608018.1"/>
    </source>
</evidence>
<comment type="caution">
    <text evidence="7">The sequence shown here is derived from an EMBL/GenBank/DDBJ whole genome shotgun (WGS) entry which is preliminary data.</text>
</comment>
<dbReference type="SMART" id="SM01043">
    <property type="entry name" value="BTAD"/>
    <property type="match status" value="1"/>
</dbReference>
<dbReference type="InterPro" id="IPR051677">
    <property type="entry name" value="AfsR-DnrI-RedD_regulator"/>
</dbReference>
<keyword evidence="3 5" id="KW-0238">DNA-binding</keyword>
<gene>
    <name evidence="7" type="ORF">GCM10009733_000160</name>
</gene>
<evidence type="ECO:0000256" key="4">
    <source>
        <dbReference type="ARBA" id="ARBA00023163"/>
    </source>
</evidence>
<feature type="DNA-binding region" description="OmpR/PhoB-type" evidence="5">
    <location>
        <begin position="1"/>
        <end position="94"/>
    </location>
</feature>